<feature type="compositionally biased region" description="Low complexity" evidence="2">
    <location>
        <begin position="253"/>
        <end position="273"/>
    </location>
</feature>
<evidence type="ECO:0000313" key="4">
    <source>
        <dbReference type="Proteomes" id="UP000094236"/>
    </source>
</evidence>
<feature type="region of interest" description="Disordered" evidence="2">
    <location>
        <begin position="252"/>
        <end position="306"/>
    </location>
</feature>
<dbReference type="PANTHER" id="PTHR46007:SF12">
    <property type="entry name" value="C2H2-TYPE DOMAIN-CONTAINING PROTEIN-RELATED"/>
    <property type="match status" value="1"/>
</dbReference>
<accession>A0A1E4U043</accession>
<feature type="coiled-coil region" evidence="1">
    <location>
        <begin position="137"/>
        <end position="164"/>
    </location>
</feature>
<dbReference type="GO" id="GO:0003713">
    <property type="term" value="F:transcription coactivator activity"/>
    <property type="evidence" value="ECO:0007669"/>
    <property type="project" value="TreeGrafter"/>
</dbReference>
<proteinExistence type="predicted"/>
<dbReference type="GO" id="GO:0045944">
    <property type="term" value="P:positive regulation of transcription by RNA polymerase II"/>
    <property type="evidence" value="ECO:0007669"/>
    <property type="project" value="TreeGrafter"/>
</dbReference>
<feature type="compositionally biased region" description="Low complexity" evidence="2">
    <location>
        <begin position="22"/>
        <end position="33"/>
    </location>
</feature>
<organism evidence="3 4">
    <name type="scientific">Pachysolen tannophilus NRRL Y-2460</name>
    <dbReference type="NCBI Taxonomy" id="669874"/>
    <lineage>
        <taxon>Eukaryota</taxon>
        <taxon>Fungi</taxon>
        <taxon>Dikarya</taxon>
        <taxon>Ascomycota</taxon>
        <taxon>Saccharomycotina</taxon>
        <taxon>Pichiomycetes</taxon>
        <taxon>Pachysolenaceae</taxon>
        <taxon>Pachysolen</taxon>
    </lineage>
</organism>
<evidence type="ECO:0000313" key="3">
    <source>
        <dbReference type="EMBL" id="ODV97359.1"/>
    </source>
</evidence>
<evidence type="ECO:0000256" key="2">
    <source>
        <dbReference type="SAM" id="MobiDB-lite"/>
    </source>
</evidence>
<sequence length="469" mass="53898">MKEPRVGNAPYKKRRSKSNAVQQQQQAHQQAPISAPPPAIEEISIHDEIDVLSYRHEVSRKLIGNQELLENVTQKYFTIDSIVPPKSLPDSIIQGIKFDSSKDDVENKNQELLERENLILRSKLNNLLPNDIILGDIKLMNLKLRMLEEENLSLKNELDESEKILVNEEYEYQFKKSEELRKSFINLNGADKYEEQTKLVEDIMNNDYKYNFKKIFHKEDAITQFSQPNLYNNRITAASVASANLAKQKELEQQQQQQQQEQQAQQQQQQLQQTDNMNIQDNNNDSAIVSPFQPAQSRPSSQMAQSRNHFLSNASVPLQQQQPQPQQAFIPQDRFQLTPQQSFNNLVPQINQQAPPLQQAQQQQPQQQQQQQAPPVSQPQKMQQLAQQQNQNTALYGNQLDSFGILPPNDFTASAGNDDLLKDDGSFNGLLQSTLDDQVFFDHKLLWTEIINNFDVLMFLTLSGSLYSL</sequence>
<dbReference type="AlphaFoldDB" id="A0A1E4U043"/>
<dbReference type="STRING" id="669874.A0A1E4U043"/>
<dbReference type="EMBL" id="KV454012">
    <property type="protein sequence ID" value="ODV97359.1"/>
    <property type="molecule type" value="Genomic_DNA"/>
</dbReference>
<keyword evidence="4" id="KW-1185">Reference proteome</keyword>
<name>A0A1E4U043_PACTA</name>
<dbReference type="GO" id="GO:0016592">
    <property type="term" value="C:mediator complex"/>
    <property type="evidence" value="ECO:0007669"/>
    <property type="project" value="TreeGrafter"/>
</dbReference>
<dbReference type="OrthoDB" id="3979953at2759"/>
<dbReference type="Proteomes" id="UP000094236">
    <property type="component" value="Unassembled WGS sequence"/>
</dbReference>
<gene>
    <name evidence="3" type="ORF">PACTADRAFT_1927</name>
</gene>
<feature type="compositionally biased region" description="Polar residues" evidence="2">
    <location>
        <begin position="274"/>
        <end position="306"/>
    </location>
</feature>
<evidence type="ECO:0000256" key="1">
    <source>
        <dbReference type="SAM" id="Coils"/>
    </source>
</evidence>
<reference evidence="4" key="1">
    <citation type="submission" date="2016-05" db="EMBL/GenBank/DDBJ databases">
        <title>Comparative genomics of biotechnologically important yeasts.</title>
        <authorList>
            <consortium name="DOE Joint Genome Institute"/>
            <person name="Riley R."/>
            <person name="Haridas S."/>
            <person name="Wolfe K.H."/>
            <person name="Lopes M.R."/>
            <person name="Hittinger C.T."/>
            <person name="Goker M."/>
            <person name="Salamov A."/>
            <person name="Wisecaver J."/>
            <person name="Long T.M."/>
            <person name="Aerts A.L."/>
            <person name="Barry K."/>
            <person name="Choi C."/>
            <person name="Clum A."/>
            <person name="Coughlan A.Y."/>
            <person name="Deshpande S."/>
            <person name="Douglass A.P."/>
            <person name="Hanson S.J."/>
            <person name="Klenk H.-P."/>
            <person name="Labutti K."/>
            <person name="Lapidus A."/>
            <person name="Lindquist E."/>
            <person name="Lipzen A."/>
            <person name="Meier-Kolthoff J.P."/>
            <person name="Ohm R.A."/>
            <person name="Otillar R.P."/>
            <person name="Pangilinan J."/>
            <person name="Peng Y."/>
            <person name="Rokas A."/>
            <person name="Rosa C.A."/>
            <person name="Scheuner C."/>
            <person name="Sibirny A.A."/>
            <person name="Slot J.C."/>
            <person name="Stielow J.B."/>
            <person name="Sun H."/>
            <person name="Kurtzman C.P."/>
            <person name="Blackwell M."/>
            <person name="Grigoriev I.V."/>
            <person name="Jeffries T.W."/>
        </authorList>
    </citation>
    <scope>NUCLEOTIDE SEQUENCE [LARGE SCALE GENOMIC DNA]</scope>
    <source>
        <strain evidence="4">NRRL Y-2460</strain>
    </source>
</reference>
<keyword evidence="1" id="KW-0175">Coiled coil</keyword>
<feature type="region of interest" description="Disordered" evidence="2">
    <location>
        <begin position="1"/>
        <end position="38"/>
    </location>
</feature>
<feature type="region of interest" description="Disordered" evidence="2">
    <location>
        <begin position="354"/>
        <end position="390"/>
    </location>
</feature>
<dbReference type="InterPro" id="IPR051647">
    <property type="entry name" value="Mediator_comp_sub12"/>
</dbReference>
<dbReference type="PANTHER" id="PTHR46007">
    <property type="entry name" value="MEDIATOR OF RNA POLYMERASE II TRANSCRIPTION SUBUNIT 12"/>
    <property type="match status" value="1"/>
</dbReference>
<protein>
    <submittedName>
        <fullName evidence="3">Uncharacterized protein</fullName>
    </submittedName>
</protein>